<reference evidence="1 2" key="1">
    <citation type="journal article" date="2021" name="Hortic Res">
        <title>High-quality reference genome and annotation aids understanding of berry development for evergreen blueberry (Vaccinium darrowii).</title>
        <authorList>
            <person name="Yu J."/>
            <person name="Hulse-Kemp A.M."/>
            <person name="Babiker E."/>
            <person name="Staton M."/>
        </authorList>
    </citation>
    <scope>NUCLEOTIDE SEQUENCE [LARGE SCALE GENOMIC DNA]</scope>
    <source>
        <strain evidence="2">cv. NJ 8807/NJ 8810</strain>
        <tissue evidence="1">Young leaf</tissue>
    </source>
</reference>
<accession>A0ACB7Z2X3</accession>
<evidence type="ECO:0000313" key="1">
    <source>
        <dbReference type="EMBL" id="KAH7860184.1"/>
    </source>
</evidence>
<proteinExistence type="predicted"/>
<dbReference type="EMBL" id="CM037154">
    <property type="protein sequence ID" value="KAH7860184.1"/>
    <property type="molecule type" value="Genomic_DNA"/>
</dbReference>
<comment type="caution">
    <text evidence="1">The sequence shown here is derived from an EMBL/GenBank/DDBJ whole genome shotgun (WGS) entry which is preliminary data.</text>
</comment>
<protein>
    <submittedName>
        <fullName evidence="1">Uncharacterized protein</fullName>
    </submittedName>
</protein>
<organism evidence="1 2">
    <name type="scientific">Vaccinium darrowii</name>
    <dbReference type="NCBI Taxonomy" id="229202"/>
    <lineage>
        <taxon>Eukaryota</taxon>
        <taxon>Viridiplantae</taxon>
        <taxon>Streptophyta</taxon>
        <taxon>Embryophyta</taxon>
        <taxon>Tracheophyta</taxon>
        <taxon>Spermatophyta</taxon>
        <taxon>Magnoliopsida</taxon>
        <taxon>eudicotyledons</taxon>
        <taxon>Gunneridae</taxon>
        <taxon>Pentapetalae</taxon>
        <taxon>asterids</taxon>
        <taxon>Ericales</taxon>
        <taxon>Ericaceae</taxon>
        <taxon>Vaccinioideae</taxon>
        <taxon>Vaccinieae</taxon>
        <taxon>Vaccinium</taxon>
    </lineage>
</organism>
<keyword evidence="2" id="KW-1185">Reference proteome</keyword>
<name>A0ACB7Z2X3_9ERIC</name>
<dbReference type="Proteomes" id="UP000828048">
    <property type="component" value="Chromosome 4"/>
</dbReference>
<gene>
    <name evidence="1" type="ORF">Vadar_010315</name>
</gene>
<evidence type="ECO:0000313" key="2">
    <source>
        <dbReference type="Proteomes" id="UP000828048"/>
    </source>
</evidence>
<sequence>MATSLSVSPDGAVGGLDVDDVSRPGNGNKSGRRKSKSNEKKKVPQRGMGMAHLQRLRMQERWKKMTHQNPLLLQPHNIIPQTNNYFSPASFEPTSFGSSGDNGNGNGVGLNQRFLLPKVGHGVLHGQVVGPGQVPADGNGCGSFNSGFRACNETSSELSSPFLAAAPSLTLPPQIYSSFSPPLLPSQL</sequence>